<dbReference type="InterPro" id="IPR011090">
    <property type="entry name" value="Integr_conj_element_PFL4709"/>
</dbReference>
<gene>
    <name evidence="1" type="ORF">M5G25_11075</name>
</gene>
<keyword evidence="2" id="KW-1185">Reference proteome</keyword>
<dbReference type="Proteomes" id="UP001217610">
    <property type="component" value="Unassembled WGS sequence"/>
</dbReference>
<dbReference type="Pfam" id="PF07511">
    <property type="entry name" value="DUF1525"/>
    <property type="match status" value="1"/>
</dbReference>
<protein>
    <submittedName>
        <fullName evidence="1">TIGR03757 family integrating conjugative element protein</fullName>
    </submittedName>
</protein>
<comment type="caution">
    <text evidence="1">The sequence shown here is derived from an EMBL/GenBank/DDBJ whole genome shotgun (WGS) entry which is preliminary data.</text>
</comment>
<sequence length="147" mass="16667">MLLFQTTFLKKYCNPLLHSSILHAGFWIGGAAAFELHVYSASSIQLEAFGDVQVVHLDRAQQIEVKLEENLPTDPERAAVIVRHRLEQGGPDLQHEIDRAYQGITDAWQQGITRLPAVVVDRRYVVYGEPNVQRALQTIEAFRSSER</sequence>
<dbReference type="EMBL" id="JAMDGR010000004">
    <property type="protein sequence ID" value="MDD1148834.1"/>
    <property type="molecule type" value="Genomic_DNA"/>
</dbReference>
<name>A0ABT5Q3R7_9PSED</name>
<dbReference type="NCBIfam" id="TIGR03757">
    <property type="entry name" value="conj_TIGR03757"/>
    <property type="match status" value="1"/>
</dbReference>
<organism evidence="1 2">
    <name type="scientific">Pseudomonas idahonensis</name>
    <dbReference type="NCBI Taxonomy" id="2942628"/>
    <lineage>
        <taxon>Bacteria</taxon>
        <taxon>Pseudomonadati</taxon>
        <taxon>Pseudomonadota</taxon>
        <taxon>Gammaproteobacteria</taxon>
        <taxon>Pseudomonadales</taxon>
        <taxon>Pseudomonadaceae</taxon>
        <taxon>Pseudomonas</taxon>
    </lineage>
</organism>
<accession>A0ABT5Q3R7</accession>
<dbReference type="RefSeq" id="WP_273922921.1">
    <property type="nucleotide sequence ID" value="NZ_JAMDGR010000004.1"/>
</dbReference>
<evidence type="ECO:0000313" key="1">
    <source>
        <dbReference type="EMBL" id="MDD1148834.1"/>
    </source>
</evidence>
<proteinExistence type="predicted"/>
<reference evidence="1 2" key="1">
    <citation type="submission" date="2022-05" db="EMBL/GenBank/DDBJ databases">
        <title>Novel Pseudomonas spp. Isolated from a Rainbow Trout Aquaculture Facility.</title>
        <authorList>
            <person name="Testerman T."/>
            <person name="Graf J."/>
        </authorList>
    </citation>
    <scope>NUCLEOTIDE SEQUENCE [LARGE SCALE GENOMIC DNA]</scope>
    <source>
        <strain evidence="1 2">ID357</strain>
    </source>
</reference>
<evidence type="ECO:0000313" key="2">
    <source>
        <dbReference type="Proteomes" id="UP001217610"/>
    </source>
</evidence>